<dbReference type="SUPFAM" id="SSF54523">
    <property type="entry name" value="Pili subunits"/>
    <property type="match status" value="1"/>
</dbReference>
<dbReference type="OrthoDB" id="115249at2"/>
<evidence type="ECO:0000256" key="2">
    <source>
        <dbReference type="ARBA" id="ARBA00022481"/>
    </source>
</evidence>
<dbReference type="GO" id="GO:0044096">
    <property type="term" value="C:type IV pilus"/>
    <property type="evidence" value="ECO:0007669"/>
    <property type="project" value="TreeGrafter"/>
</dbReference>
<dbReference type="AlphaFoldDB" id="A0A0A8USF1"/>
<dbReference type="InterPro" id="IPR045584">
    <property type="entry name" value="Pilin-like"/>
</dbReference>
<dbReference type="PANTHER" id="PTHR30093:SF34">
    <property type="entry name" value="PREPILIN PEPTIDASE-DEPENDENT PROTEIN D"/>
    <property type="match status" value="1"/>
</dbReference>
<keyword evidence="4" id="KW-0812">Transmembrane</keyword>
<proteinExistence type="inferred from homology"/>
<dbReference type="HOGENOM" id="CLU_091705_4_0_6"/>
<feature type="transmembrane region" description="Helical" evidence="4">
    <location>
        <begin position="6"/>
        <end position="29"/>
    </location>
</feature>
<dbReference type="InterPro" id="IPR001082">
    <property type="entry name" value="Pilin"/>
</dbReference>
<sequence>MKEKGFTLIELMIVVAILGILISLAVPAYRQHIVRAKVIEGLNLASTAKIAVSEAAIANHVLPSSQEATTYSSPTPTANVKSITIGDKGVITITYTPEAGDGTLLLTPTMKADGDLTWACSGGTLEEKYRPYGCK</sequence>
<comment type="similarity">
    <text evidence="1 3">Belongs to the N-Me-Phe pilin family.</text>
</comment>
<dbReference type="KEGG" id="lha:LHA_0941"/>
<evidence type="ECO:0000256" key="3">
    <source>
        <dbReference type="RuleBase" id="RU000389"/>
    </source>
</evidence>
<evidence type="ECO:0000256" key="4">
    <source>
        <dbReference type="SAM" id="Phobius"/>
    </source>
</evidence>
<keyword evidence="2" id="KW-0488">Methylation</keyword>
<keyword evidence="3" id="KW-0281">Fimbrium</keyword>
<evidence type="ECO:0000256" key="1">
    <source>
        <dbReference type="ARBA" id="ARBA00005233"/>
    </source>
</evidence>
<keyword evidence="4" id="KW-1133">Transmembrane helix</keyword>
<accession>A0A0A8USF1</accession>
<name>A0A0A8USF1_LEGHA</name>
<dbReference type="Pfam" id="PF00114">
    <property type="entry name" value="Pilin"/>
    <property type="match status" value="1"/>
</dbReference>
<dbReference type="NCBIfam" id="TIGR02532">
    <property type="entry name" value="IV_pilin_GFxxxE"/>
    <property type="match status" value="1"/>
</dbReference>
<keyword evidence="6" id="KW-1185">Reference proteome</keyword>
<dbReference type="GO" id="GO:0043107">
    <property type="term" value="P:type IV pilus-dependent motility"/>
    <property type="evidence" value="ECO:0007669"/>
    <property type="project" value="TreeGrafter"/>
</dbReference>
<dbReference type="STRING" id="449.LHA_0941"/>
<dbReference type="PANTHER" id="PTHR30093">
    <property type="entry name" value="GENERAL SECRETION PATHWAY PROTEIN G"/>
    <property type="match status" value="1"/>
</dbReference>
<dbReference type="InterPro" id="IPR012902">
    <property type="entry name" value="N_methyl_site"/>
</dbReference>
<keyword evidence="4" id="KW-0472">Membrane</keyword>
<gene>
    <name evidence="5" type="primary">pilE</name>
    <name evidence="5" type="ORF">LHA_0941</name>
</gene>
<protein>
    <submittedName>
        <fullName evidence="5">Tfp pilus assembly protein, major type IV pilin class A</fullName>
    </submittedName>
</protein>
<reference evidence="6" key="1">
    <citation type="submission" date="2014-09" db="EMBL/GenBank/DDBJ databases">
        <authorList>
            <person name="Gomez-Valero L."/>
        </authorList>
    </citation>
    <scope>NUCLEOTIDE SEQUENCE [LARGE SCALE GENOMIC DNA]</scope>
    <source>
        <strain evidence="6">ATCC35250</strain>
    </source>
</reference>
<dbReference type="RefSeq" id="WP_045105453.1">
    <property type="nucleotide sequence ID" value="NZ_LN681225.1"/>
</dbReference>
<evidence type="ECO:0000313" key="5">
    <source>
        <dbReference type="EMBL" id="CEK10012.1"/>
    </source>
</evidence>
<dbReference type="PATRIC" id="fig|449.7.peg.3026"/>
<dbReference type="Pfam" id="PF07963">
    <property type="entry name" value="N_methyl"/>
    <property type="match status" value="1"/>
</dbReference>
<dbReference type="GO" id="GO:0007155">
    <property type="term" value="P:cell adhesion"/>
    <property type="evidence" value="ECO:0007669"/>
    <property type="project" value="InterPro"/>
</dbReference>
<dbReference type="Proteomes" id="UP000032803">
    <property type="component" value="Chromosome I"/>
</dbReference>
<dbReference type="Gene3D" id="3.30.700.10">
    <property type="entry name" value="Glycoprotein, Type 4 Pilin"/>
    <property type="match status" value="1"/>
</dbReference>
<dbReference type="EMBL" id="LN681225">
    <property type="protein sequence ID" value="CEK10012.1"/>
    <property type="molecule type" value="Genomic_DNA"/>
</dbReference>
<evidence type="ECO:0000313" key="6">
    <source>
        <dbReference type="Proteomes" id="UP000032803"/>
    </source>
</evidence>
<organism evidence="5 6">
    <name type="scientific">Legionella hackeliae</name>
    <dbReference type="NCBI Taxonomy" id="449"/>
    <lineage>
        <taxon>Bacteria</taxon>
        <taxon>Pseudomonadati</taxon>
        <taxon>Pseudomonadota</taxon>
        <taxon>Gammaproteobacteria</taxon>
        <taxon>Legionellales</taxon>
        <taxon>Legionellaceae</taxon>
        <taxon>Legionella</taxon>
    </lineage>
</organism>
<dbReference type="PROSITE" id="PS00409">
    <property type="entry name" value="PROKAR_NTER_METHYL"/>
    <property type="match status" value="1"/>
</dbReference>